<name>A0A507ZRZ8_9FLAO</name>
<feature type="signal peptide" evidence="1">
    <location>
        <begin position="1"/>
        <end position="20"/>
    </location>
</feature>
<keyword evidence="3" id="KW-1185">Reference proteome</keyword>
<reference evidence="2 3" key="1">
    <citation type="submission" date="2019-06" db="EMBL/GenBank/DDBJ databases">
        <title>Flavibacter putida gen. nov., sp. nov., a novel marine bacterium of the family Flavobacteriaceae isolated from coastal seawater.</title>
        <authorList>
            <person name="Feng X."/>
        </authorList>
    </citation>
    <scope>NUCLEOTIDE SEQUENCE [LARGE SCALE GENOMIC DNA]</scope>
    <source>
        <strain evidence="2 3">PLHSN227</strain>
    </source>
</reference>
<evidence type="ECO:0000256" key="1">
    <source>
        <dbReference type="SAM" id="SignalP"/>
    </source>
</evidence>
<dbReference type="OrthoDB" id="1157021at2"/>
<feature type="chain" id="PRO_5021291404" evidence="1">
    <location>
        <begin position="21"/>
        <end position="134"/>
    </location>
</feature>
<gene>
    <name evidence="2" type="ORF">FKR84_05130</name>
</gene>
<dbReference type="RefSeq" id="WP_141421229.1">
    <property type="nucleotide sequence ID" value="NZ_VIAR01000004.1"/>
</dbReference>
<organism evidence="2 3">
    <name type="scientific">Haloflavibacter putidus</name>
    <dbReference type="NCBI Taxonomy" id="2576776"/>
    <lineage>
        <taxon>Bacteria</taxon>
        <taxon>Pseudomonadati</taxon>
        <taxon>Bacteroidota</taxon>
        <taxon>Flavobacteriia</taxon>
        <taxon>Flavobacteriales</taxon>
        <taxon>Flavobacteriaceae</taxon>
        <taxon>Haloflavibacter</taxon>
    </lineage>
</organism>
<sequence>MRKLFYLLFFTNIFFGNTFAQDFIVVDSVSQKPISYVDIQLDKKKGIYSNAFGRFDLSKNIEVDSLKFSHIGYHDYVVATEALKDSIFLVPKTNRLTEVRIIKPKNIKKIDFLKTTKKFGSKHLNPKQEILVHI</sequence>
<protein>
    <submittedName>
        <fullName evidence="2">Carboxypeptidase-like regulatory domain-containing protein</fullName>
    </submittedName>
</protein>
<comment type="caution">
    <text evidence="2">The sequence shown here is derived from an EMBL/GenBank/DDBJ whole genome shotgun (WGS) entry which is preliminary data.</text>
</comment>
<keyword evidence="2" id="KW-0121">Carboxypeptidase</keyword>
<dbReference type="AlphaFoldDB" id="A0A507ZRZ8"/>
<keyword evidence="2" id="KW-0378">Hydrolase</keyword>
<dbReference type="EMBL" id="VIAR01000004">
    <property type="protein sequence ID" value="TQD39283.1"/>
    <property type="molecule type" value="Genomic_DNA"/>
</dbReference>
<evidence type="ECO:0000313" key="3">
    <source>
        <dbReference type="Proteomes" id="UP000317169"/>
    </source>
</evidence>
<proteinExistence type="predicted"/>
<keyword evidence="1" id="KW-0732">Signal</keyword>
<keyword evidence="2" id="KW-0645">Protease</keyword>
<dbReference type="Proteomes" id="UP000317169">
    <property type="component" value="Unassembled WGS sequence"/>
</dbReference>
<evidence type="ECO:0000313" key="2">
    <source>
        <dbReference type="EMBL" id="TQD39283.1"/>
    </source>
</evidence>
<dbReference type="GO" id="GO:0004180">
    <property type="term" value="F:carboxypeptidase activity"/>
    <property type="evidence" value="ECO:0007669"/>
    <property type="project" value="UniProtKB-KW"/>
</dbReference>
<accession>A0A507ZRZ8</accession>